<dbReference type="Proteomes" id="UP000728032">
    <property type="component" value="Unassembled WGS sequence"/>
</dbReference>
<feature type="region of interest" description="Disordered" evidence="1">
    <location>
        <begin position="1"/>
        <end position="25"/>
    </location>
</feature>
<organism evidence="2">
    <name type="scientific">Oppiella nova</name>
    <dbReference type="NCBI Taxonomy" id="334625"/>
    <lineage>
        <taxon>Eukaryota</taxon>
        <taxon>Metazoa</taxon>
        <taxon>Ecdysozoa</taxon>
        <taxon>Arthropoda</taxon>
        <taxon>Chelicerata</taxon>
        <taxon>Arachnida</taxon>
        <taxon>Acari</taxon>
        <taxon>Acariformes</taxon>
        <taxon>Sarcoptiformes</taxon>
        <taxon>Oribatida</taxon>
        <taxon>Brachypylina</taxon>
        <taxon>Oppioidea</taxon>
        <taxon>Oppiidae</taxon>
        <taxon>Oppiella</taxon>
    </lineage>
</organism>
<name>A0A7R9MPC9_9ACAR</name>
<keyword evidence="3" id="KW-1185">Reference proteome</keyword>
<dbReference type="EMBL" id="OC950734">
    <property type="protein sequence ID" value="CAD7664042.1"/>
    <property type="molecule type" value="Genomic_DNA"/>
</dbReference>
<gene>
    <name evidence="2" type="ORF">ONB1V03_LOCUS20600</name>
</gene>
<dbReference type="AlphaFoldDB" id="A0A7R9MPC9"/>
<proteinExistence type="predicted"/>
<evidence type="ECO:0000313" key="2">
    <source>
        <dbReference type="EMBL" id="CAD7664042.1"/>
    </source>
</evidence>
<sequence>MTSKPFPRPMTSSTRRAVKDRLSCSVRSTGTTTALSAESMAILTPTANSESLNTLPVRMGIRFRVISDPTLRYKTRHNSNTE</sequence>
<evidence type="ECO:0000313" key="3">
    <source>
        <dbReference type="Proteomes" id="UP000728032"/>
    </source>
</evidence>
<evidence type="ECO:0000256" key="1">
    <source>
        <dbReference type="SAM" id="MobiDB-lite"/>
    </source>
</evidence>
<protein>
    <submittedName>
        <fullName evidence="2">Uncharacterized protein</fullName>
    </submittedName>
</protein>
<accession>A0A7R9MPC9</accession>
<dbReference type="EMBL" id="CAJPVJ010035909">
    <property type="protein sequence ID" value="CAG2181179.1"/>
    <property type="molecule type" value="Genomic_DNA"/>
</dbReference>
<reference evidence="2" key="1">
    <citation type="submission" date="2020-11" db="EMBL/GenBank/DDBJ databases">
        <authorList>
            <person name="Tran Van P."/>
        </authorList>
    </citation>
    <scope>NUCLEOTIDE SEQUENCE</scope>
</reference>
<feature type="non-terminal residue" evidence="2">
    <location>
        <position position="82"/>
    </location>
</feature>